<dbReference type="EMBL" id="JBBNAF010000007">
    <property type="protein sequence ID" value="KAK9127939.1"/>
    <property type="molecule type" value="Genomic_DNA"/>
</dbReference>
<keyword evidence="3" id="KW-1185">Reference proteome</keyword>
<feature type="region of interest" description="Disordered" evidence="1">
    <location>
        <begin position="197"/>
        <end position="239"/>
    </location>
</feature>
<evidence type="ECO:0000256" key="1">
    <source>
        <dbReference type="SAM" id="MobiDB-lite"/>
    </source>
</evidence>
<evidence type="ECO:0000313" key="2">
    <source>
        <dbReference type="EMBL" id="KAK9127939.1"/>
    </source>
</evidence>
<dbReference type="Proteomes" id="UP001420932">
    <property type="component" value="Unassembled WGS sequence"/>
</dbReference>
<gene>
    <name evidence="2" type="ORF">Syun_016736</name>
</gene>
<feature type="region of interest" description="Disordered" evidence="1">
    <location>
        <begin position="345"/>
        <end position="377"/>
    </location>
</feature>
<name>A0AAP0J5S7_9MAGN</name>
<reference evidence="2 3" key="1">
    <citation type="submission" date="2024-01" db="EMBL/GenBank/DDBJ databases">
        <title>Genome assemblies of Stephania.</title>
        <authorList>
            <person name="Yang L."/>
        </authorList>
    </citation>
    <scope>NUCLEOTIDE SEQUENCE [LARGE SCALE GENOMIC DNA]</scope>
    <source>
        <strain evidence="2">YNDBR</strain>
        <tissue evidence="2">Leaf</tissue>
    </source>
</reference>
<feature type="compositionally biased region" description="Basic and acidic residues" evidence="1">
    <location>
        <begin position="345"/>
        <end position="354"/>
    </location>
</feature>
<sequence>MTKARPRKSRKCPEDVAINQAVEAVMEPDGSKGARQLGNCLDQKEVVFYLVSGSMYTEGCPSRLSSELEATPESKRALARALAQARVDLGEAWADLGTGLGTGTGGPWHGALGRHGRTLARYRQIPWRRGEPMQVPWARVRSRLGPSNAEPRQVPWARLNIYYRERCVLSQGRHGQRSKDDPRACLGHHAKARPLDPWSATLSRWGSTEPRLAPEPPGRSRAPPSNPCPLEKHGQRPLRRGWAKSRRFQAVEEPPWSWAGVMIKARPRKSRKCPEHVAIDQAVEALMEPGGAEGARQLGTCLDHKGSGVLLGLWIDVHRTGVLVGYVTTCWLIYKAGAVGLGKHKNESAEKGDMGTDEMGFAKKGGMDMDADSNDPD</sequence>
<accession>A0AAP0J5S7</accession>
<comment type="caution">
    <text evidence="2">The sequence shown here is derived from an EMBL/GenBank/DDBJ whole genome shotgun (WGS) entry which is preliminary data.</text>
</comment>
<proteinExistence type="predicted"/>
<dbReference type="AlphaFoldDB" id="A0AAP0J5S7"/>
<evidence type="ECO:0000313" key="3">
    <source>
        <dbReference type="Proteomes" id="UP001420932"/>
    </source>
</evidence>
<protein>
    <submittedName>
        <fullName evidence="2">Uncharacterized protein</fullName>
    </submittedName>
</protein>
<organism evidence="2 3">
    <name type="scientific">Stephania yunnanensis</name>
    <dbReference type="NCBI Taxonomy" id="152371"/>
    <lineage>
        <taxon>Eukaryota</taxon>
        <taxon>Viridiplantae</taxon>
        <taxon>Streptophyta</taxon>
        <taxon>Embryophyta</taxon>
        <taxon>Tracheophyta</taxon>
        <taxon>Spermatophyta</taxon>
        <taxon>Magnoliopsida</taxon>
        <taxon>Ranunculales</taxon>
        <taxon>Menispermaceae</taxon>
        <taxon>Menispermoideae</taxon>
        <taxon>Cissampelideae</taxon>
        <taxon>Stephania</taxon>
    </lineage>
</organism>